<evidence type="ECO:0000313" key="3">
    <source>
        <dbReference type="Proteomes" id="UP000484842"/>
    </source>
</evidence>
<comment type="caution">
    <text evidence="2">The sequence shown here is derived from an EMBL/GenBank/DDBJ whole genome shotgun (WGS) entry which is preliminary data.</text>
</comment>
<name>A0A7X1TSR1_9DEIO</name>
<dbReference type="SUPFAM" id="SSF52540">
    <property type="entry name" value="P-loop containing nucleoside triphosphate hydrolases"/>
    <property type="match status" value="1"/>
</dbReference>
<dbReference type="PANTHER" id="PTHR13696">
    <property type="entry name" value="P-LOOP CONTAINING NUCLEOSIDE TRIPHOSPHATE HYDROLASE"/>
    <property type="match status" value="1"/>
</dbReference>
<dbReference type="RefSeq" id="WP_322618833.1">
    <property type="nucleotide sequence ID" value="NZ_WBSL01000008.1"/>
</dbReference>
<sequence>MITATIFNHAGGAGKTSLTRDVGYELSQAGHRVLLIDLDPQANLSSWLGVRRVQLSSTVYSLATEGAPLPEPVEVHGMHVVPSQVDLALAETGMLGVPGSQLFLRQALEAVRTHYDVVLIDSPPSLGQLAILGAAAADCLIVPIPVRTKGLDALPGLHKATSLYRRLRPDLTVALYVPTLYDVRRSHDREVLEDLRRHLSPLAEPIPERAAVWLDSSMAGQPVGVYAPGSPVHQDVQRVTREVASVLGLAVPA</sequence>
<protein>
    <submittedName>
        <fullName evidence="2">ParA family protein</fullName>
    </submittedName>
</protein>
<dbReference type="PANTHER" id="PTHR13696:SF52">
    <property type="entry name" value="PARA FAMILY PROTEIN CT_582"/>
    <property type="match status" value="1"/>
</dbReference>
<dbReference type="Gene3D" id="3.40.50.300">
    <property type="entry name" value="P-loop containing nucleotide triphosphate hydrolases"/>
    <property type="match status" value="1"/>
</dbReference>
<dbReference type="InterPro" id="IPR050678">
    <property type="entry name" value="DNA_Partitioning_ATPase"/>
</dbReference>
<organism evidence="2 3">
    <name type="scientific">Deinococcus terrestris</name>
    <dbReference type="NCBI Taxonomy" id="2651870"/>
    <lineage>
        <taxon>Bacteria</taxon>
        <taxon>Thermotogati</taxon>
        <taxon>Deinococcota</taxon>
        <taxon>Deinococci</taxon>
        <taxon>Deinococcales</taxon>
        <taxon>Deinococcaceae</taxon>
        <taxon>Deinococcus</taxon>
    </lineage>
</organism>
<reference evidence="2 3" key="1">
    <citation type="submission" date="2019-10" db="EMBL/GenBank/DDBJ databases">
        <title>Deinococcus sp. isolated from soil.</title>
        <authorList>
            <person name="Li Y."/>
            <person name="Wang J."/>
        </authorList>
    </citation>
    <scope>NUCLEOTIDE SEQUENCE [LARGE SCALE GENOMIC DNA]</scope>
    <source>
        <strain evidence="2 3">SDU3-2</strain>
    </source>
</reference>
<keyword evidence="3" id="KW-1185">Reference proteome</keyword>
<feature type="domain" description="AAA" evidence="1">
    <location>
        <begin position="5"/>
        <end position="171"/>
    </location>
</feature>
<accession>A0A7X1TSR1</accession>
<dbReference type="Proteomes" id="UP000484842">
    <property type="component" value="Unassembled WGS sequence"/>
</dbReference>
<dbReference type="InterPro" id="IPR025669">
    <property type="entry name" value="AAA_dom"/>
</dbReference>
<evidence type="ECO:0000313" key="2">
    <source>
        <dbReference type="EMBL" id="MPY67721.1"/>
    </source>
</evidence>
<dbReference type="Pfam" id="PF13614">
    <property type="entry name" value="AAA_31"/>
    <property type="match status" value="1"/>
</dbReference>
<evidence type="ECO:0000259" key="1">
    <source>
        <dbReference type="Pfam" id="PF13614"/>
    </source>
</evidence>
<dbReference type="CDD" id="cd02042">
    <property type="entry name" value="ParAB_family"/>
    <property type="match status" value="1"/>
</dbReference>
<dbReference type="AlphaFoldDB" id="A0A7X1TSR1"/>
<dbReference type="InterPro" id="IPR027417">
    <property type="entry name" value="P-loop_NTPase"/>
</dbReference>
<dbReference type="EMBL" id="WBSL01000008">
    <property type="protein sequence ID" value="MPY67721.1"/>
    <property type="molecule type" value="Genomic_DNA"/>
</dbReference>
<proteinExistence type="predicted"/>
<gene>
    <name evidence="2" type="ORF">F8S09_13695</name>
</gene>